<proteinExistence type="predicted"/>
<dbReference type="Gene3D" id="1.20.58.120">
    <property type="entry name" value="BAG domain"/>
    <property type="match status" value="1"/>
</dbReference>
<dbReference type="InterPro" id="IPR000626">
    <property type="entry name" value="Ubiquitin-like_dom"/>
</dbReference>
<feature type="domain" description="BAG" evidence="3">
    <location>
        <begin position="113"/>
        <end position="197"/>
    </location>
</feature>
<evidence type="ECO:0000256" key="1">
    <source>
        <dbReference type="ARBA" id="ARBA00022374"/>
    </source>
</evidence>
<evidence type="ECO:0000313" key="4">
    <source>
        <dbReference type="EMBL" id="KAF7638777.1"/>
    </source>
</evidence>
<evidence type="ECO:0000259" key="3">
    <source>
        <dbReference type="PROSITE" id="PS51035"/>
    </source>
</evidence>
<dbReference type="PROSITE" id="PS50053">
    <property type="entry name" value="UBIQUITIN_2"/>
    <property type="match status" value="1"/>
</dbReference>
<dbReference type="EMBL" id="JABEBT010000010">
    <property type="protein sequence ID" value="KAF7638777.1"/>
    <property type="molecule type" value="Genomic_DNA"/>
</dbReference>
<dbReference type="GO" id="GO:0051087">
    <property type="term" value="F:protein-folding chaperone binding"/>
    <property type="evidence" value="ECO:0007669"/>
    <property type="project" value="InterPro"/>
</dbReference>
<evidence type="ECO:0000259" key="2">
    <source>
        <dbReference type="PROSITE" id="PS50053"/>
    </source>
</evidence>
<keyword evidence="5" id="KW-1185">Reference proteome</keyword>
<evidence type="ECO:0000313" key="5">
    <source>
        <dbReference type="Proteomes" id="UP000605970"/>
    </source>
</evidence>
<name>A0A8S9ZYR6_9BILA</name>
<reference evidence="4" key="1">
    <citation type="journal article" date="2020" name="Ecol. Evol.">
        <title>Genome structure and content of the rice root-knot nematode (Meloidogyne graminicola).</title>
        <authorList>
            <person name="Phan N.T."/>
            <person name="Danchin E.G.J."/>
            <person name="Klopp C."/>
            <person name="Perfus-Barbeoch L."/>
            <person name="Kozlowski D.K."/>
            <person name="Koutsovoulos G.D."/>
            <person name="Lopez-Roques C."/>
            <person name="Bouchez O."/>
            <person name="Zahm M."/>
            <person name="Besnard G."/>
            <person name="Bellafiore S."/>
        </authorList>
    </citation>
    <scope>NUCLEOTIDE SEQUENCE</scope>
    <source>
        <strain evidence="4">VN-18</strain>
    </source>
</reference>
<protein>
    <recommendedName>
        <fullName evidence="1">BAG family molecular chaperone regulator 1</fullName>
    </recommendedName>
</protein>
<feature type="domain" description="Ubiquitin-like" evidence="2">
    <location>
        <begin position="12"/>
        <end position="85"/>
    </location>
</feature>
<organism evidence="4 5">
    <name type="scientific">Meloidogyne graminicola</name>
    <dbReference type="NCBI Taxonomy" id="189291"/>
    <lineage>
        <taxon>Eukaryota</taxon>
        <taxon>Metazoa</taxon>
        <taxon>Ecdysozoa</taxon>
        <taxon>Nematoda</taxon>
        <taxon>Chromadorea</taxon>
        <taxon>Rhabditida</taxon>
        <taxon>Tylenchina</taxon>
        <taxon>Tylenchomorpha</taxon>
        <taxon>Tylenchoidea</taxon>
        <taxon>Meloidogynidae</taxon>
        <taxon>Meloidogyninae</taxon>
        <taxon>Meloidogyne</taxon>
    </lineage>
</organism>
<gene>
    <name evidence="4" type="ORF">Mgra_00001857</name>
</gene>
<dbReference type="SMART" id="SM00264">
    <property type="entry name" value="BAG"/>
    <property type="match status" value="1"/>
</dbReference>
<dbReference type="PROSITE" id="PS51035">
    <property type="entry name" value="BAG"/>
    <property type="match status" value="1"/>
</dbReference>
<dbReference type="Proteomes" id="UP000605970">
    <property type="component" value="Unassembled WGS sequence"/>
</dbReference>
<dbReference type="AlphaFoldDB" id="A0A8S9ZYR6"/>
<sequence length="214" mass="24932">MLLSFKYNTKEMGIKIKISEDDEEIGESSELLPSTLGELRELISQKTGCDIMTMRLIRKGKFIIAPMEESLGNFGFNENDKILVIGSTKVYTGKEVLITYEKTHLTKLSELFKEIDEDLCEIERNFLQGEMLNEMIKRMEKKLHAFTERSLQHLESIDALQIYTDHSTAEQNQRSREHRKMLVDNIQELLRANDKNILRLEGYKKSLEFPDLKP</sequence>
<dbReference type="InterPro" id="IPR003103">
    <property type="entry name" value="BAG_domain"/>
</dbReference>
<accession>A0A8S9ZYR6</accession>
<dbReference type="SUPFAM" id="SSF63491">
    <property type="entry name" value="BAG domain"/>
    <property type="match status" value="1"/>
</dbReference>
<dbReference type="InterPro" id="IPR036533">
    <property type="entry name" value="BAG_dom_sf"/>
</dbReference>
<dbReference type="Gene3D" id="3.10.20.90">
    <property type="entry name" value="Phosphatidylinositol 3-kinase Catalytic Subunit, Chain A, domain 1"/>
    <property type="match status" value="1"/>
</dbReference>
<comment type="caution">
    <text evidence="4">The sequence shown here is derived from an EMBL/GenBank/DDBJ whole genome shotgun (WGS) entry which is preliminary data.</text>
</comment>
<dbReference type="InterPro" id="IPR029071">
    <property type="entry name" value="Ubiquitin-like_domsf"/>
</dbReference>
<dbReference type="OrthoDB" id="417450at2759"/>
<dbReference type="SUPFAM" id="SSF54236">
    <property type="entry name" value="Ubiquitin-like"/>
    <property type="match status" value="1"/>
</dbReference>